<dbReference type="OrthoDB" id="7482721at2759"/>
<sequence length="379" mass="41878">MPSHSQKVARAAIFNKVGEFKDNFEVYDIALGDLPADRILVENMLASVNPSDMLRSIGIYPVPISNIDFDVVATTSPDNFNTVNGNIVGLEGASRVVKIGSNVKEVVNGDIAVGDWVIPFDFQSYGSWSTHAILDPKKTMVVKNTVGLTANDIVSARINGLTGYRMLKDIIELKPGDYIIQNGANSGAGQYIIQFAHLFGYKTINVIRDRGNFKQNSSLLKGLGADIIIKDTELESEATKKLISELPGPLKLGFNCIGGKSADAIANLLCHGGTMVTYGAMTFDPITSTAPQYIFNDLRLRGYWMDNYFNNNPVSEWVKTYNTIFDLMRSGKIKSQQNNYIDMFEVKNGNMSLLELDDFKDKLVKAVESKEKVALRFIE</sequence>
<evidence type="ECO:0000313" key="8">
    <source>
        <dbReference type="EMBL" id="OLY78725.1"/>
    </source>
</evidence>
<evidence type="ECO:0000259" key="7">
    <source>
        <dbReference type="Pfam" id="PF00107"/>
    </source>
</evidence>
<dbReference type="SUPFAM" id="SSF50129">
    <property type="entry name" value="GroES-like"/>
    <property type="match status" value="1"/>
</dbReference>
<dbReference type="InterPro" id="IPR036291">
    <property type="entry name" value="NAD(P)-bd_dom_sf"/>
</dbReference>
<dbReference type="PANTHER" id="PTHR43981">
    <property type="entry name" value="ENOYL-[ACYL-CARRIER-PROTEIN] REDUCTASE, MITOCHONDRIAL"/>
    <property type="match status" value="1"/>
</dbReference>
<dbReference type="InterPro" id="IPR011032">
    <property type="entry name" value="GroES-like_sf"/>
</dbReference>
<dbReference type="STRING" id="133383.A0A1R0GPA5"/>
<dbReference type="EMBL" id="LSSL01005638">
    <property type="protein sequence ID" value="OLY78725.1"/>
    <property type="molecule type" value="Genomic_DNA"/>
</dbReference>
<dbReference type="GO" id="GO:0005739">
    <property type="term" value="C:mitochondrion"/>
    <property type="evidence" value="ECO:0007669"/>
    <property type="project" value="UniProtKB-SubCell"/>
</dbReference>
<keyword evidence="3" id="KW-0521">NADP</keyword>
<dbReference type="SUPFAM" id="SSF51735">
    <property type="entry name" value="NAD(P)-binding Rossmann-fold domains"/>
    <property type="match status" value="1"/>
</dbReference>
<evidence type="ECO:0000256" key="5">
    <source>
        <dbReference type="ARBA" id="ARBA00023002"/>
    </source>
</evidence>
<dbReference type="Proteomes" id="UP000187455">
    <property type="component" value="Unassembled WGS sequence"/>
</dbReference>
<organism evidence="8 9">
    <name type="scientific">Smittium mucronatum</name>
    <dbReference type="NCBI Taxonomy" id="133383"/>
    <lineage>
        <taxon>Eukaryota</taxon>
        <taxon>Fungi</taxon>
        <taxon>Fungi incertae sedis</taxon>
        <taxon>Zoopagomycota</taxon>
        <taxon>Kickxellomycotina</taxon>
        <taxon>Harpellomycetes</taxon>
        <taxon>Harpellales</taxon>
        <taxon>Legeriomycetaceae</taxon>
        <taxon>Smittium</taxon>
    </lineage>
</organism>
<evidence type="ECO:0000256" key="4">
    <source>
        <dbReference type="ARBA" id="ARBA00022946"/>
    </source>
</evidence>
<dbReference type="Pfam" id="PF00107">
    <property type="entry name" value="ADH_zinc_N"/>
    <property type="match status" value="1"/>
</dbReference>
<evidence type="ECO:0000256" key="2">
    <source>
        <dbReference type="ARBA" id="ARBA00010371"/>
    </source>
</evidence>
<evidence type="ECO:0000256" key="1">
    <source>
        <dbReference type="ARBA" id="ARBA00004173"/>
    </source>
</evidence>
<keyword evidence="5" id="KW-0560">Oxidoreductase</keyword>
<dbReference type="InterPro" id="IPR013149">
    <property type="entry name" value="ADH-like_C"/>
</dbReference>
<dbReference type="Gene3D" id="3.40.50.720">
    <property type="entry name" value="NAD(P)-binding Rossmann-like Domain"/>
    <property type="match status" value="1"/>
</dbReference>
<dbReference type="PANTHER" id="PTHR43981:SF2">
    <property type="entry name" value="ENOYL-[ACYL-CARRIER-PROTEIN] REDUCTASE, MITOCHONDRIAL"/>
    <property type="match status" value="1"/>
</dbReference>
<evidence type="ECO:0000313" key="9">
    <source>
        <dbReference type="Proteomes" id="UP000187455"/>
    </source>
</evidence>
<reference evidence="8 9" key="1">
    <citation type="journal article" date="2016" name="Mol. Biol. Evol.">
        <title>Genome-Wide Survey of Gut Fungi (Harpellales) Reveals the First Horizontally Transferred Ubiquitin Gene from a Mosquito Host.</title>
        <authorList>
            <person name="Wang Y."/>
            <person name="White M.M."/>
            <person name="Kvist S."/>
            <person name="Moncalvo J.M."/>
        </authorList>
    </citation>
    <scope>NUCLEOTIDE SEQUENCE [LARGE SCALE GENOMIC DNA]</scope>
    <source>
        <strain evidence="8 9">ALG-7-W6</strain>
    </source>
</reference>
<name>A0A1R0GPA5_9FUNG</name>
<dbReference type="AlphaFoldDB" id="A0A1R0GPA5"/>
<comment type="similarity">
    <text evidence="2">Belongs to the zinc-containing alcohol dehydrogenase family. Quinone oxidoreductase subfamily.</text>
</comment>
<gene>
    <name evidence="8" type="ORF">AYI68_g7219</name>
</gene>
<dbReference type="Gene3D" id="3.90.180.10">
    <property type="entry name" value="Medium-chain alcohol dehydrogenases, catalytic domain"/>
    <property type="match status" value="1"/>
</dbReference>
<dbReference type="GO" id="GO:0016491">
    <property type="term" value="F:oxidoreductase activity"/>
    <property type="evidence" value="ECO:0007669"/>
    <property type="project" value="UniProtKB-KW"/>
</dbReference>
<evidence type="ECO:0000256" key="3">
    <source>
        <dbReference type="ARBA" id="ARBA00022857"/>
    </source>
</evidence>
<accession>A0A1R0GPA5</accession>
<protein>
    <submittedName>
        <fullName evidence="8">Trans-2-enoyl-CoA reductase, mitochondrial</fullName>
    </submittedName>
</protein>
<proteinExistence type="inferred from homology"/>
<comment type="caution">
    <text evidence="8">The sequence shown here is derived from an EMBL/GenBank/DDBJ whole genome shotgun (WGS) entry which is preliminary data.</text>
</comment>
<keyword evidence="9" id="KW-1185">Reference proteome</keyword>
<comment type="subcellular location">
    <subcellularLocation>
        <location evidence="1">Mitochondrion</location>
    </subcellularLocation>
</comment>
<evidence type="ECO:0000256" key="6">
    <source>
        <dbReference type="ARBA" id="ARBA00023128"/>
    </source>
</evidence>
<feature type="domain" description="Alcohol dehydrogenase-like C-terminal" evidence="7">
    <location>
        <begin position="188"/>
        <end position="307"/>
    </location>
</feature>
<dbReference type="InterPro" id="IPR051034">
    <property type="entry name" value="Mito_Enoyl-ACP_Reductase"/>
</dbReference>
<keyword evidence="4" id="KW-0809">Transit peptide</keyword>
<dbReference type="CDD" id="cd08290">
    <property type="entry name" value="ETR"/>
    <property type="match status" value="1"/>
</dbReference>
<keyword evidence="6" id="KW-0496">Mitochondrion</keyword>
<dbReference type="GO" id="GO:0006631">
    <property type="term" value="P:fatty acid metabolic process"/>
    <property type="evidence" value="ECO:0007669"/>
    <property type="project" value="TreeGrafter"/>
</dbReference>